<keyword evidence="10" id="KW-1185">Reference proteome</keyword>
<dbReference type="PRINTS" id="PR00022">
    <property type="entry name" value="SOMATOMEDINB"/>
</dbReference>
<dbReference type="SUPFAM" id="SSF90188">
    <property type="entry name" value="Somatomedin B domain"/>
    <property type="match status" value="2"/>
</dbReference>
<dbReference type="PROSITE" id="PS00524">
    <property type="entry name" value="SMB_1"/>
    <property type="match status" value="1"/>
</dbReference>
<keyword evidence="4" id="KW-0677">Repeat</keyword>
<dbReference type="SUPFAM" id="SSF50923">
    <property type="entry name" value="Hemopexin-like domain"/>
    <property type="match status" value="1"/>
</dbReference>
<dbReference type="InterPro" id="IPR000585">
    <property type="entry name" value="Hemopexin-like_dom"/>
</dbReference>
<keyword evidence="6" id="KW-0325">Glycoprotein</keyword>
<reference evidence="9" key="1">
    <citation type="submission" date="2025-08" db="UniProtKB">
        <authorList>
            <consortium name="Ensembl"/>
        </authorList>
    </citation>
    <scope>IDENTIFICATION</scope>
</reference>
<feature type="domain" description="SMB" evidence="8">
    <location>
        <begin position="49"/>
        <end position="88"/>
    </location>
</feature>
<dbReference type="PROSITE" id="PS51642">
    <property type="entry name" value="HEMOPEXIN_2"/>
    <property type="match status" value="1"/>
</dbReference>
<dbReference type="Pfam" id="PF01033">
    <property type="entry name" value="Somatomedin_B"/>
    <property type="match status" value="2"/>
</dbReference>
<dbReference type="PROSITE" id="PS00024">
    <property type="entry name" value="HEMOPEXIN"/>
    <property type="match status" value="1"/>
</dbReference>
<evidence type="ECO:0000256" key="6">
    <source>
        <dbReference type="ARBA" id="ARBA00023180"/>
    </source>
</evidence>
<feature type="repeat" description="Hemopexin" evidence="7">
    <location>
        <begin position="223"/>
        <end position="270"/>
    </location>
</feature>
<protein>
    <submittedName>
        <fullName evidence="9">Proteoglycan 4b</fullName>
    </submittedName>
</protein>
<name>A0A3Q2V9M5_HAPBU</name>
<feature type="domain" description="SMB" evidence="8">
    <location>
        <begin position="89"/>
        <end position="133"/>
    </location>
</feature>
<dbReference type="InterPro" id="IPR001212">
    <property type="entry name" value="Somatomedin_B_dom"/>
</dbReference>
<dbReference type="InterPro" id="IPR018487">
    <property type="entry name" value="Hemopexin-like_repeat"/>
</dbReference>
<sequence length="426" mass="48072">MSFQLFVANHAVWTRSLDWRILPPPYSLARVVLSLHPLPLTFILLLLLLTASCRGRCGGEYYRGYRCQCDYNCLSYGECCNDYESQCTTKNSCKGRCGENFKRGRLCSCDSDCITYNQCCPDYKDHCDTSKPTRAQEPEPTPPVEKPENSLGLRGGWCLFPRVSLLSPDDSNDTNLCSGRPVSGVTTLRNGTMVVFRGHYFWLLDSNRVPGPPRGITQEWGVPSPIDTVFTRCNCQGKTYIFKGSQYWRFENDALDPGYPKVITTGFDRLQGHITAALSVPQYKRRAESVYFFKRGGMVQKYSYQAGVRPTCGKKVQYAVYTVRNRVVRQAGNPSVYFDHVNNIQSSFTPVLGPVINIRTSWRGFPPAVTAAVSVPTTAEPEGYKYFVFSGRKSHTPHCLQSWNKSMRFGSIQTQESHILSKIYGI</sequence>
<dbReference type="AlphaFoldDB" id="A0A3Q2V9M5"/>
<evidence type="ECO:0000256" key="7">
    <source>
        <dbReference type="PROSITE-ProRule" id="PRU01011"/>
    </source>
</evidence>
<dbReference type="OMA" id="PTTQHET"/>
<accession>A0A3Q2V9M5</accession>
<evidence type="ECO:0000256" key="4">
    <source>
        <dbReference type="ARBA" id="ARBA00022737"/>
    </source>
</evidence>
<dbReference type="SMART" id="SM00120">
    <property type="entry name" value="HX"/>
    <property type="match status" value="2"/>
</dbReference>
<evidence type="ECO:0000256" key="1">
    <source>
        <dbReference type="ARBA" id="ARBA00004613"/>
    </source>
</evidence>
<dbReference type="Gene3D" id="4.10.410.20">
    <property type="match status" value="2"/>
</dbReference>
<dbReference type="PANTHER" id="PTHR22917:SF1">
    <property type="entry name" value="PROTEOGLYCAN 4"/>
    <property type="match status" value="1"/>
</dbReference>
<dbReference type="InterPro" id="IPR036024">
    <property type="entry name" value="Somatomedin_B-like_dom_sf"/>
</dbReference>
<dbReference type="GO" id="GO:0005615">
    <property type="term" value="C:extracellular space"/>
    <property type="evidence" value="ECO:0007669"/>
    <property type="project" value="TreeGrafter"/>
</dbReference>
<dbReference type="Proteomes" id="UP000264840">
    <property type="component" value="Unplaced"/>
</dbReference>
<dbReference type="Pfam" id="PF00045">
    <property type="entry name" value="Hemopexin"/>
    <property type="match status" value="2"/>
</dbReference>
<dbReference type="GeneTree" id="ENSGT00530000063751"/>
<keyword evidence="3" id="KW-0732">Signal</keyword>
<dbReference type="STRING" id="8153.ENSHBUP00000004168"/>
<proteinExistence type="predicted"/>
<evidence type="ECO:0000256" key="2">
    <source>
        <dbReference type="ARBA" id="ARBA00022525"/>
    </source>
</evidence>
<dbReference type="GO" id="GO:0006955">
    <property type="term" value="P:immune response"/>
    <property type="evidence" value="ECO:0007669"/>
    <property type="project" value="InterPro"/>
</dbReference>
<dbReference type="GO" id="GO:0005044">
    <property type="term" value="F:scavenger receptor activity"/>
    <property type="evidence" value="ECO:0007669"/>
    <property type="project" value="InterPro"/>
</dbReference>
<dbReference type="InterPro" id="IPR018486">
    <property type="entry name" value="Hemopexin_CS"/>
</dbReference>
<dbReference type="Ensembl" id="ENSHBUT00000009156.1">
    <property type="protein sequence ID" value="ENSHBUP00000004168.1"/>
    <property type="gene ID" value="ENSHBUG00000005490.1"/>
</dbReference>
<dbReference type="SMART" id="SM00201">
    <property type="entry name" value="SO"/>
    <property type="match status" value="2"/>
</dbReference>
<organism evidence="9 10">
    <name type="scientific">Haplochromis burtoni</name>
    <name type="common">Burton's mouthbrooder</name>
    <name type="synonym">Chromis burtoni</name>
    <dbReference type="NCBI Taxonomy" id="8153"/>
    <lineage>
        <taxon>Eukaryota</taxon>
        <taxon>Metazoa</taxon>
        <taxon>Chordata</taxon>
        <taxon>Craniata</taxon>
        <taxon>Vertebrata</taxon>
        <taxon>Euteleostomi</taxon>
        <taxon>Actinopterygii</taxon>
        <taxon>Neopterygii</taxon>
        <taxon>Teleostei</taxon>
        <taxon>Neoteleostei</taxon>
        <taxon>Acanthomorphata</taxon>
        <taxon>Ovalentaria</taxon>
        <taxon>Cichlomorphae</taxon>
        <taxon>Cichliformes</taxon>
        <taxon>Cichlidae</taxon>
        <taxon>African cichlids</taxon>
        <taxon>Pseudocrenilabrinae</taxon>
        <taxon>Haplochromini</taxon>
        <taxon>Haplochromis</taxon>
    </lineage>
</organism>
<dbReference type="Gene3D" id="2.110.10.10">
    <property type="entry name" value="Hemopexin-like domain"/>
    <property type="match status" value="1"/>
</dbReference>
<dbReference type="PANTHER" id="PTHR22917">
    <property type="entry name" value="HEMOPEXIN DOMAIN-CONTAINING PROTEIN"/>
    <property type="match status" value="1"/>
</dbReference>
<comment type="subcellular location">
    <subcellularLocation>
        <location evidence="1">Secreted</location>
    </subcellularLocation>
</comment>
<evidence type="ECO:0000313" key="10">
    <source>
        <dbReference type="Proteomes" id="UP000264840"/>
    </source>
</evidence>
<dbReference type="PROSITE" id="PS50958">
    <property type="entry name" value="SMB_2"/>
    <property type="match status" value="2"/>
</dbReference>
<keyword evidence="2" id="KW-0964">Secreted</keyword>
<dbReference type="InterPro" id="IPR051298">
    <property type="entry name" value="Heme_transport/Cell_adhesion"/>
</dbReference>
<evidence type="ECO:0000256" key="5">
    <source>
        <dbReference type="ARBA" id="ARBA00023157"/>
    </source>
</evidence>
<evidence type="ECO:0000256" key="3">
    <source>
        <dbReference type="ARBA" id="ARBA00022729"/>
    </source>
</evidence>
<evidence type="ECO:0000259" key="8">
    <source>
        <dbReference type="PROSITE" id="PS50958"/>
    </source>
</evidence>
<evidence type="ECO:0000313" key="9">
    <source>
        <dbReference type="Ensembl" id="ENSHBUP00000004168.1"/>
    </source>
</evidence>
<reference evidence="9" key="2">
    <citation type="submission" date="2025-09" db="UniProtKB">
        <authorList>
            <consortium name="Ensembl"/>
        </authorList>
    </citation>
    <scope>IDENTIFICATION</scope>
</reference>
<dbReference type="InterPro" id="IPR020436">
    <property type="entry name" value="SMB_chordata"/>
</dbReference>
<dbReference type="CDD" id="cd00094">
    <property type="entry name" value="HX"/>
    <property type="match status" value="1"/>
</dbReference>
<keyword evidence="5" id="KW-1015">Disulfide bond</keyword>
<dbReference type="GO" id="GO:0030247">
    <property type="term" value="F:polysaccharide binding"/>
    <property type="evidence" value="ECO:0007669"/>
    <property type="project" value="InterPro"/>
</dbReference>
<dbReference type="InterPro" id="IPR036375">
    <property type="entry name" value="Hemopexin-like_dom_sf"/>
</dbReference>